<comment type="catalytic activity">
    <reaction evidence="12">
        <text>Preferential cleavage: (Ac)2-L-Lys-D-Ala-|-D-Ala. Also transpeptidation of peptidyl-alanyl moieties that are N-acyl substituents of D-alanine.</text>
        <dbReference type="EC" id="3.4.16.4"/>
    </reaction>
</comment>
<evidence type="ECO:0000256" key="15">
    <source>
        <dbReference type="RuleBase" id="RU004016"/>
    </source>
</evidence>
<dbReference type="SMART" id="SM00936">
    <property type="entry name" value="PBP5_C"/>
    <property type="match status" value="1"/>
</dbReference>
<evidence type="ECO:0000313" key="18">
    <source>
        <dbReference type="Proteomes" id="UP000483018"/>
    </source>
</evidence>
<reference evidence="17 18" key="1">
    <citation type="submission" date="2019-12" db="EMBL/GenBank/DDBJ databases">
        <title>Defluviitalea raffinosedens, isolated from a biogas fermenter, genome sequencing and characterization.</title>
        <authorList>
            <person name="Rettenmaier R."/>
            <person name="Schneider M."/>
            <person name="Neuhaus K."/>
            <person name="Liebl W."/>
            <person name="Zverlov V."/>
        </authorList>
    </citation>
    <scope>NUCLEOTIDE SEQUENCE [LARGE SCALE GENOMIC DNA]</scope>
    <source>
        <strain evidence="17 18">249c-K6</strain>
    </source>
</reference>
<dbReference type="GO" id="GO:0071555">
    <property type="term" value="P:cell wall organization"/>
    <property type="evidence" value="ECO:0007669"/>
    <property type="project" value="UniProtKB-KW"/>
</dbReference>
<evidence type="ECO:0000259" key="16">
    <source>
        <dbReference type="SMART" id="SM00936"/>
    </source>
</evidence>
<dbReference type="SUPFAM" id="SSF56601">
    <property type="entry name" value="beta-lactamase/transpeptidase-like"/>
    <property type="match status" value="1"/>
</dbReference>
<keyword evidence="5 17" id="KW-0121">Carboxypeptidase</keyword>
<accession>A0A7C8LGH5</accession>
<dbReference type="InterPro" id="IPR037167">
    <property type="entry name" value="Peptidase_S11_C_sf"/>
</dbReference>
<dbReference type="InterPro" id="IPR001967">
    <property type="entry name" value="Peptidase_S11_N"/>
</dbReference>
<organism evidence="17 18">
    <name type="scientific">Defluviitalea raffinosedens</name>
    <dbReference type="NCBI Taxonomy" id="1450156"/>
    <lineage>
        <taxon>Bacteria</taxon>
        <taxon>Bacillati</taxon>
        <taxon>Bacillota</taxon>
        <taxon>Clostridia</taxon>
        <taxon>Lachnospirales</taxon>
        <taxon>Defluviitaleaceae</taxon>
        <taxon>Defluviitalea</taxon>
    </lineage>
</organism>
<dbReference type="InterPro" id="IPR015956">
    <property type="entry name" value="Peniciliin-bd_prot_C_sf"/>
</dbReference>
<keyword evidence="6" id="KW-0645">Protease</keyword>
<feature type="active site" evidence="13">
    <location>
        <position position="130"/>
    </location>
</feature>
<evidence type="ECO:0000256" key="6">
    <source>
        <dbReference type="ARBA" id="ARBA00022670"/>
    </source>
</evidence>
<dbReference type="Gene3D" id="2.60.410.10">
    <property type="entry name" value="D-Ala-D-Ala carboxypeptidase, C-terminal domain"/>
    <property type="match status" value="1"/>
</dbReference>
<evidence type="ECO:0000256" key="4">
    <source>
        <dbReference type="ARBA" id="ARBA00012448"/>
    </source>
</evidence>
<evidence type="ECO:0000256" key="7">
    <source>
        <dbReference type="ARBA" id="ARBA00022729"/>
    </source>
</evidence>
<comment type="pathway">
    <text evidence="2">Cell wall biogenesis; peptidoglycan biosynthesis.</text>
</comment>
<keyword evidence="10" id="KW-0573">Peptidoglycan synthesis</keyword>
<evidence type="ECO:0000256" key="8">
    <source>
        <dbReference type="ARBA" id="ARBA00022801"/>
    </source>
</evidence>
<keyword evidence="9" id="KW-0133">Cell shape</keyword>
<evidence type="ECO:0000256" key="5">
    <source>
        <dbReference type="ARBA" id="ARBA00022645"/>
    </source>
</evidence>
<name>A0A7C8LGH5_9FIRM</name>
<dbReference type="Pfam" id="PF00768">
    <property type="entry name" value="Peptidase_S11"/>
    <property type="match status" value="1"/>
</dbReference>
<dbReference type="PANTHER" id="PTHR21581">
    <property type="entry name" value="D-ALANYL-D-ALANINE CARBOXYPEPTIDASE"/>
    <property type="match status" value="1"/>
</dbReference>
<dbReference type="GO" id="GO:0006508">
    <property type="term" value="P:proteolysis"/>
    <property type="evidence" value="ECO:0007669"/>
    <property type="project" value="UniProtKB-KW"/>
</dbReference>
<dbReference type="EC" id="3.4.16.4" evidence="4"/>
<evidence type="ECO:0000256" key="14">
    <source>
        <dbReference type="PIRSR" id="PIRSR618044-2"/>
    </source>
</evidence>
<dbReference type="PANTHER" id="PTHR21581:SF6">
    <property type="entry name" value="TRAFFICKING PROTEIN PARTICLE COMPLEX SUBUNIT 12"/>
    <property type="match status" value="1"/>
</dbReference>
<dbReference type="EMBL" id="WSLF01000016">
    <property type="protein sequence ID" value="KAE9629834.1"/>
    <property type="molecule type" value="Genomic_DNA"/>
</dbReference>
<dbReference type="GO" id="GO:0009002">
    <property type="term" value="F:serine-type D-Ala-D-Ala carboxypeptidase activity"/>
    <property type="evidence" value="ECO:0007669"/>
    <property type="project" value="UniProtKB-EC"/>
</dbReference>
<evidence type="ECO:0000256" key="12">
    <source>
        <dbReference type="ARBA" id="ARBA00034000"/>
    </source>
</evidence>
<dbReference type="PRINTS" id="PR00725">
    <property type="entry name" value="DADACBPTASE1"/>
</dbReference>
<dbReference type="InterPro" id="IPR012907">
    <property type="entry name" value="Peptidase_S11_C"/>
</dbReference>
<dbReference type="GO" id="GO:0009252">
    <property type="term" value="P:peptidoglycan biosynthetic process"/>
    <property type="evidence" value="ECO:0007669"/>
    <property type="project" value="UniProtKB-UniPathway"/>
</dbReference>
<evidence type="ECO:0000313" key="17">
    <source>
        <dbReference type="EMBL" id="KAE9629834.1"/>
    </source>
</evidence>
<dbReference type="Pfam" id="PF07943">
    <property type="entry name" value="PBP5_C"/>
    <property type="match status" value="1"/>
</dbReference>
<dbReference type="Proteomes" id="UP000483018">
    <property type="component" value="Unassembled WGS sequence"/>
</dbReference>
<dbReference type="GO" id="GO:0008360">
    <property type="term" value="P:regulation of cell shape"/>
    <property type="evidence" value="ECO:0007669"/>
    <property type="project" value="UniProtKB-KW"/>
</dbReference>
<feature type="active site" description="Proton acceptor" evidence="13">
    <location>
        <position position="73"/>
    </location>
</feature>
<keyword evidence="18" id="KW-1185">Reference proteome</keyword>
<evidence type="ECO:0000256" key="2">
    <source>
        <dbReference type="ARBA" id="ARBA00004752"/>
    </source>
</evidence>
<dbReference type="RefSeq" id="WP_158741567.1">
    <property type="nucleotide sequence ID" value="NZ_JAFBEP010000018.1"/>
</dbReference>
<evidence type="ECO:0000256" key="1">
    <source>
        <dbReference type="ARBA" id="ARBA00003217"/>
    </source>
</evidence>
<evidence type="ECO:0000256" key="9">
    <source>
        <dbReference type="ARBA" id="ARBA00022960"/>
    </source>
</evidence>
<keyword evidence="11" id="KW-0961">Cell wall biogenesis/degradation</keyword>
<sequence length="396" mass="43618">MSFYRRVAIILIIVLMINLVPFSVAEGEETSPQQANAEIQIESPAAVLMEAKTGKVLFEKNMHEKRYPASVTKIMTLLLIYEAVENGKISWDDIVTVSEHAGSMGGSQVYLEPNEQQTVKTLTKCIAVASANDASVAMAEHIAGSEEAFVKMMNEKAKELGMNDTNFVNACGLHDDAHVTSAYDIALMSRELINKYPEIHELATIWTDTIIHKTRRGEEEFGLTNTNNLFKWYPGANGLKTGFTSQSMYCLSGTAERDGLSLIAVVMGAKSKQARNSEVAKMLNYGFANYAVIQGDPVGKVVGSVKVYKGNVPAVDCAIKKDVKLLVSKKIANQKIESKVELPEYIQAPVEKGMKVGEIIYLFQDKEVGRSDLVATDSVKKASLKTMMNVLLKQWF</sequence>
<comment type="function">
    <text evidence="1">Removes C-terminal D-alanyl residues from sugar-peptide cell wall precursors.</text>
</comment>
<dbReference type="InterPro" id="IPR012338">
    <property type="entry name" value="Beta-lactam/transpept-like"/>
</dbReference>
<dbReference type="UniPathway" id="UPA00219"/>
<dbReference type="SUPFAM" id="SSF69189">
    <property type="entry name" value="Penicillin-binding protein associated domain"/>
    <property type="match status" value="1"/>
</dbReference>
<protein>
    <recommendedName>
        <fullName evidence="4">serine-type D-Ala-D-Ala carboxypeptidase</fullName>
        <ecNumber evidence="4">3.4.16.4</ecNumber>
    </recommendedName>
</protein>
<feature type="binding site" evidence="14">
    <location>
        <position position="240"/>
    </location>
    <ligand>
        <name>substrate</name>
    </ligand>
</feature>
<feature type="domain" description="Peptidase S11 D-Ala-D-Ala carboxypeptidase A C-terminal" evidence="16">
    <location>
        <begin position="287"/>
        <end position="381"/>
    </location>
</feature>
<evidence type="ECO:0000256" key="13">
    <source>
        <dbReference type="PIRSR" id="PIRSR618044-1"/>
    </source>
</evidence>
<feature type="active site" description="Acyl-ester intermediate" evidence="13">
    <location>
        <position position="70"/>
    </location>
</feature>
<evidence type="ECO:0000256" key="11">
    <source>
        <dbReference type="ARBA" id="ARBA00023316"/>
    </source>
</evidence>
<keyword evidence="8" id="KW-0378">Hydrolase</keyword>
<dbReference type="OrthoDB" id="9791132at2"/>
<evidence type="ECO:0000256" key="3">
    <source>
        <dbReference type="ARBA" id="ARBA00007164"/>
    </source>
</evidence>
<proteinExistence type="inferred from homology"/>
<evidence type="ECO:0000256" key="10">
    <source>
        <dbReference type="ARBA" id="ARBA00022984"/>
    </source>
</evidence>
<dbReference type="InterPro" id="IPR018044">
    <property type="entry name" value="Peptidase_S11"/>
</dbReference>
<comment type="similarity">
    <text evidence="3 15">Belongs to the peptidase S11 family.</text>
</comment>
<comment type="caution">
    <text evidence="17">The sequence shown here is derived from an EMBL/GenBank/DDBJ whole genome shotgun (WGS) entry which is preliminary data.</text>
</comment>
<gene>
    <name evidence="17" type="ORF">GND95_12925</name>
</gene>
<keyword evidence="7" id="KW-0732">Signal</keyword>
<dbReference type="Gene3D" id="3.40.710.10">
    <property type="entry name" value="DD-peptidase/beta-lactamase superfamily"/>
    <property type="match status" value="1"/>
</dbReference>
<dbReference type="AlphaFoldDB" id="A0A7C8LGH5"/>